<accession>A0A816D0R7</accession>
<keyword evidence="2" id="KW-0964">Secreted</keyword>
<sequence>MDCSNQLRPSVGTSSVTFVFDVTGSMHDDLLQVIQGATHIYNATLRRENSIYDYILIPFADPDVGPILKTRDSNRFQRGLQDLIVQGGGDCPEMTITAIKLALEQSLPNSFIYVFTDARSKDYSLGDTVLKLIQEKQSQVVFVMTGDCGDQDHIGYQIFHKIAATSSGQVFTLHKQQVSEILNFVQHSIQTRKVNLLVVDKIQRNKQTYTLVVDSKLLEFTVSVSGANPQVALIDPSNKTLNQHVWFTRTLRLKEVYILNIKHPTIGEWKIQVISSSAHSIRITGLSRLTFRYGFSANVITDLARTRRQPIQGCLTYITIEINSPDSIRNAEQIELLDLFGNILVNEKIQSNSTYSTLYSTLRKFEPPLSGIDSNGHRFQRLSSTAVTSYIALKPVVHVDSNSIEIKVNTSSKIQCHVQSQLPYHVQWLKNGQLISISNYS</sequence>
<comment type="caution">
    <text evidence="6">The sequence shown here is derived from an EMBL/GenBank/DDBJ whole genome shotgun (WGS) entry which is preliminary data.</text>
</comment>
<dbReference type="GO" id="GO:0005576">
    <property type="term" value="C:extracellular region"/>
    <property type="evidence" value="ECO:0007669"/>
    <property type="project" value="UniProtKB-SubCell"/>
</dbReference>
<keyword evidence="4" id="KW-0325">Glycoprotein</keyword>
<evidence type="ECO:0000256" key="4">
    <source>
        <dbReference type="ARBA" id="ARBA00023180"/>
    </source>
</evidence>
<dbReference type="Pfam" id="PF23560">
    <property type="entry name" value="GBD_Hemicentin"/>
    <property type="match status" value="1"/>
</dbReference>
<dbReference type="PROSITE" id="PS50835">
    <property type="entry name" value="IG_LIKE"/>
    <property type="match status" value="1"/>
</dbReference>
<dbReference type="InterPro" id="IPR056475">
    <property type="entry name" value="GBD_Hemicentin/VWA7"/>
</dbReference>
<evidence type="ECO:0000259" key="5">
    <source>
        <dbReference type="PROSITE" id="PS50835"/>
    </source>
</evidence>
<evidence type="ECO:0000256" key="3">
    <source>
        <dbReference type="ARBA" id="ARBA00022729"/>
    </source>
</evidence>
<keyword evidence="3" id="KW-0732">Signal</keyword>
<dbReference type="InterPro" id="IPR007110">
    <property type="entry name" value="Ig-like_dom"/>
</dbReference>
<dbReference type="InterPro" id="IPR052577">
    <property type="entry name" value="VWA7"/>
</dbReference>
<evidence type="ECO:0000256" key="2">
    <source>
        <dbReference type="ARBA" id="ARBA00022525"/>
    </source>
</evidence>
<dbReference type="CDD" id="cd00198">
    <property type="entry name" value="vWFA"/>
    <property type="match status" value="1"/>
</dbReference>
<dbReference type="SUPFAM" id="SSF53300">
    <property type="entry name" value="vWA-like"/>
    <property type="match status" value="1"/>
</dbReference>
<dbReference type="Pfam" id="PF25106">
    <property type="entry name" value="VWA_4"/>
    <property type="match status" value="1"/>
</dbReference>
<comment type="subcellular location">
    <subcellularLocation>
        <location evidence="1">Secreted</location>
    </subcellularLocation>
</comment>
<dbReference type="Proteomes" id="UP000663834">
    <property type="component" value="Unassembled WGS sequence"/>
</dbReference>
<gene>
    <name evidence="6" type="ORF">KQP761_LOCUS26053</name>
</gene>
<organism evidence="6 7">
    <name type="scientific">Rotaria magnacalcarata</name>
    <dbReference type="NCBI Taxonomy" id="392030"/>
    <lineage>
        <taxon>Eukaryota</taxon>
        <taxon>Metazoa</taxon>
        <taxon>Spiralia</taxon>
        <taxon>Gnathifera</taxon>
        <taxon>Rotifera</taxon>
        <taxon>Eurotatoria</taxon>
        <taxon>Bdelloidea</taxon>
        <taxon>Philodinida</taxon>
        <taxon>Philodinidae</taxon>
        <taxon>Rotaria</taxon>
    </lineage>
</organism>
<proteinExistence type="predicted"/>
<protein>
    <recommendedName>
        <fullName evidence="5">Ig-like domain-containing protein</fullName>
    </recommendedName>
</protein>
<dbReference type="PANTHER" id="PTHR14905:SF7">
    <property type="entry name" value="VON WILLEBRAND FACTOR A DOMAIN-CONTAINING PROTEIN 7"/>
    <property type="match status" value="1"/>
</dbReference>
<evidence type="ECO:0000313" key="6">
    <source>
        <dbReference type="EMBL" id="CAF1630209.1"/>
    </source>
</evidence>
<name>A0A816D0R7_9BILA</name>
<feature type="domain" description="Ig-like" evidence="5">
    <location>
        <begin position="395"/>
        <end position="441"/>
    </location>
</feature>
<dbReference type="EMBL" id="CAJNOW010014173">
    <property type="protein sequence ID" value="CAF1630209.1"/>
    <property type="molecule type" value="Genomic_DNA"/>
</dbReference>
<evidence type="ECO:0000313" key="7">
    <source>
        <dbReference type="Proteomes" id="UP000663834"/>
    </source>
</evidence>
<dbReference type="InterPro" id="IPR036179">
    <property type="entry name" value="Ig-like_dom_sf"/>
</dbReference>
<dbReference type="SUPFAM" id="SSF48726">
    <property type="entry name" value="Immunoglobulin"/>
    <property type="match status" value="1"/>
</dbReference>
<reference evidence="6" key="1">
    <citation type="submission" date="2021-02" db="EMBL/GenBank/DDBJ databases">
        <authorList>
            <person name="Nowell W R."/>
        </authorList>
    </citation>
    <scope>NUCLEOTIDE SEQUENCE</scope>
</reference>
<dbReference type="PANTHER" id="PTHR14905">
    <property type="entry name" value="NG37"/>
    <property type="match status" value="1"/>
</dbReference>
<dbReference type="AlphaFoldDB" id="A0A816D0R7"/>
<dbReference type="OrthoDB" id="5985519at2759"/>
<evidence type="ECO:0000256" key="1">
    <source>
        <dbReference type="ARBA" id="ARBA00004613"/>
    </source>
</evidence>
<dbReference type="InterPro" id="IPR056861">
    <property type="entry name" value="HMCN1-like_VWA"/>
</dbReference>
<dbReference type="InterPro" id="IPR036465">
    <property type="entry name" value="vWFA_dom_sf"/>
</dbReference>
<dbReference type="Gene3D" id="3.40.50.410">
    <property type="entry name" value="von Willebrand factor, type A domain"/>
    <property type="match status" value="1"/>
</dbReference>